<dbReference type="Pfam" id="PF00361">
    <property type="entry name" value="Proton_antipo_M"/>
    <property type="match status" value="1"/>
</dbReference>
<sequence length="126" mass="14054">MVLAGLAAVYEVDMRRVVAMSTLRQLGLMFFLLSAHVEAPLPGSMVLAAVLLKLGSYGWLWECYFLHSIPPLTHSAFSDIGDGIIITISKSKIRNRIAVRKYWLENGGVVELHLVKPHSNGDDDWF</sequence>
<reference evidence="5 6" key="1">
    <citation type="journal article" date="2018" name="Gigascience">
        <title>Genomes of trombidid mites reveal novel predicted allergens and laterally-transferred genes associated with secondary metabolism.</title>
        <authorList>
            <person name="Dong X."/>
            <person name="Chaisiri K."/>
            <person name="Xia D."/>
            <person name="Armstrong S.D."/>
            <person name="Fang Y."/>
            <person name="Donnelly M.J."/>
            <person name="Kadowaki T."/>
            <person name="McGarry J.W."/>
            <person name="Darby A.C."/>
            <person name="Makepeace B.L."/>
        </authorList>
    </citation>
    <scope>NUCLEOTIDE SEQUENCE [LARGE SCALE GENOMIC DNA]</scope>
    <source>
        <strain evidence="5">UoL-WK</strain>
    </source>
</reference>
<gene>
    <name evidence="5" type="ORF">B4U79_01514</name>
</gene>
<comment type="function">
    <text evidence="1">Core subunit of the mitochondrial membrane respiratory chain NADH dehydrogenase (Complex I) that is believed to belong to the minimal assembly required for catalysis. Complex I functions in the transfer of electrons from NADH to the respiratory chain. The immediate electron acceptor for the enzyme is believed to be ubiquinone.</text>
</comment>
<dbReference type="Proteomes" id="UP000285301">
    <property type="component" value="Unassembled WGS sequence"/>
</dbReference>
<feature type="non-terminal residue" evidence="5">
    <location>
        <position position="126"/>
    </location>
</feature>
<evidence type="ECO:0000256" key="3">
    <source>
        <dbReference type="ARBA" id="ARBA00049551"/>
    </source>
</evidence>
<dbReference type="GO" id="GO:0008137">
    <property type="term" value="F:NADH dehydrogenase (ubiquinone) activity"/>
    <property type="evidence" value="ECO:0007669"/>
    <property type="project" value="UniProtKB-EC"/>
</dbReference>
<evidence type="ECO:0000256" key="2">
    <source>
        <dbReference type="ARBA" id="ARBA00012944"/>
    </source>
</evidence>
<accession>A0A3S3PY44</accession>
<dbReference type="EC" id="7.1.1.2" evidence="2"/>
<comment type="caution">
    <text evidence="5">The sequence shown here is derived from an EMBL/GenBank/DDBJ whole genome shotgun (WGS) entry which is preliminary data.</text>
</comment>
<evidence type="ECO:0000256" key="1">
    <source>
        <dbReference type="ARBA" id="ARBA00003257"/>
    </source>
</evidence>
<name>A0A3S3PY44_9ACAR</name>
<dbReference type="AlphaFoldDB" id="A0A3S3PY44"/>
<keyword evidence="6" id="KW-1185">Reference proteome</keyword>
<protein>
    <recommendedName>
        <fullName evidence="2">NADH:ubiquinone reductase (H(+)-translocating)</fullName>
        <ecNumber evidence="2">7.1.1.2</ecNumber>
    </recommendedName>
</protein>
<evidence type="ECO:0000313" key="5">
    <source>
        <dbReference type="EMBL" id="RWR99956.1"/>
    </source>
</evidence>
<evidence type="ECO:0000313" key="6">
    <source>
        <dbReference type="Proteomes" id="UP000285301"/>
    </source>
</evidence>
<dbReference type="InterPro" id="IPR001750">
    <property type="entry name" value="ND/Mrp_TM"/>
</dbReference>
<dbReference type="EMBL" id="NCKU01012922">
    <property type="protein sequence ID" value="RWR99956.1"/>
    <property type="molecule type" value="Genomic_DNA"/>
</dbReference>
<proteinExistence type="predicted"/>
<evidence type="ECO:0000259" key="4">
    <source>
        <dbReference type="Pfam" id="PF00361"/>
    </source>
</evidence>
<feature type="domain" description="NADH:quinone oxidoreductase/Mrp antiporter transmembrane" evidence="4">
    <location>
        <begin position="32"/>
        <end position="67"/>
    </location>
</feature>
<dbReference type="OrthoDB" id="564260at2759"/>
<organism evidence="5 6">
    <name type="scientific">Dinothrombium tinctorium</name>
    <dbReference type="NCBI Taxonomy" id="1965070"/>
    <lineage>
        <taxon>Eukaryota</taxon>
        <taxon>Metazoa</taxon>
        <taxon>Ecdysozoa</taxon>
        <taxon>Arthropoda</taxon>
        <taxon>Chelicerata</taxon>
        <taxon>Arachnida</taxon>
        <taxon>Acari</taxon>
        <taxon>Acariformes</taxon>
        <taxon>Trombidiformes</taxon>
        <taxon>Prostigmata</taxon>
        <taxon>Anystina</taxon>
        <taxon>Parasitengona</taxon>
        <taxon>Trombidioidea</taxon>
        <taxon>Trombidiidae</taxon>
        <taxon>Dinothrombium</taxon>
    </lineage>
</organism>
<comment type="catalytic activity">
    <reaction evidence="3">
        <text>a ubiquinone + NADH + 5 H(+)(in) = a ubiquinol + NAD(+) + 4 H(+)(out)</text>
        <dbReference type="Rhea" id="RHEA:29091"/>
        <dbReference type="Rhea" id="RHEA-COMP:9565"/>
        <dbReference type="Rhea" id="RHEA-COMP:9566"/>
        <dbReference type="ChEBI" id="CHEBI:15378"/>
        <dbReference type="ChEBI" id="CHEBI:16389"/>
        <dbReference type="ChEBI" id="CHEBI:17976"/>
        <dbReference type="ChEBI" id="CHEBI:57540"/>
        <dbReference type="ChEBI" id="CHEBI:57945"/>
        <dbReference type="EC" id="7.1.1.2"/>
    </reaction>
</comment>